<reference evidence="2" key="2">
    <citation type="journal article" date="2021" name="PeerJ">
        <title>Extensive microbial diversity within the chicken gut microbiome revealed by metagenomics and culture.</title>
        <authorList>
            <person name="Gilroy R."/>
            <person name="Ravi A."/>
            <person name="Getino M."/>
            <person name="Pursley I."/>
            <person name="Horton D.L."/>
            <person name="Alikhan N.F."/>
            <person name="Baker D."/>
            <person name="Gharbi K."/>
            <person name="Hall N."/>
            <person name="Watson M."/>
            <person name="Adriaenssens E.M."/>
            <person name="Foster-Nyarko E."/>
            <person name="Jarju S."/>
            <person name="Secka A."/>
            <person name="Antonio M."/>
            <person name="Oren A."/>
            <person name="Chaudhuri R.R."/>
            <person name="La Ragione R."/>
            <person name="Hildebrand F."/>
            <person name="Pallen M.J."/>
        </authorList>
    </citation>
    <scope>NUCLEOTIDE SEQUENCE</scope>
    <source>
        <strain evidence="2">18911</strain>
    </source>
</reference>
<sequence length="207" mass="22824">MNEDKIKFQIESVPEEKETVGSATYSVEEIPSDRATAEADVTAEAVHGSAAETQAEAATQTAITEAPDSTQNVTAVSAMDENKETYAANFEKKNYMKEWLIAGLMVALIIVGIILAVLVERYQFAGIIIAVLAALAAFAMIKHVFVSEKVLKIVGDRDKVYLDEIMKALKRTKKPEFVREIAALIKEGHLVGYALMNDVFLEKREKK</sequence>
<accession>A0A9D1SHM5</accession>
<protein>
    <submittedName>
        <fullName evidence="2">Uncharacterized protein</fullName>
    </submittedName>
</protein>
<comment type="caution">
    <text evidence="2">The sequence shown here is derived from an EMBL/GenBank/DDBJ whole genome shotgun (WGS) entry which is preliminary data.</text>
</comment>
<gene>
    <name evidence="2" type="ORF">IAB05_02960</name>
</gene>
<keyword evidence="1" id="KW-1133">Transmembrane helix</keyword>
<keyword evidence="1" id="KW-0812">Transmembrane</keyword>
<keyword evidence="1" id="KW-0472">Membrane</keyword>
<name>A0A9D1SHM5_9FIRM</name>
<evidence type="ECO:0000256" key="1">
    <source>
        <dbReference type="SAM" id="Phobius"/>
    </source>
</evidence>
<feature type="transmembrane region" description="Helical" evidence="1">
    <location>
        <begin position="124"/>
        <end position="145"/>
    </location>
</feature>
<proteinExistence type="predicted"/>
<feature type="transmembrane region" description="Helical" evidence="1">
    <location>
        <begin position="99"/>
        <end position="118"/>
    </location>
</feature>
<reference evidence="2" key="1">
    <citation type="submission" date="2020-10" db="EMBL/GenBank/DDBJ databases">
        <authorList>
            <person name="Gilroy R."/>
        </authorList>
    </citation>
    <scope>NUCLEOTIDE SEQUENCE</scope>
    <source>
        <strain evidence="2">18911</strain>
    </source>
</reference>
<dbReference type="AlphaFoldDB" id="A0A9D1SHM5"/>
<dbReference type="Proteomes" id="UP000824094">
    <property type="component" value="Unassembled WGS sequence"/>
</dbReference>
<organism evidence="2 3">
    <name type="scientific">Candidatus Stercoripulliclostridium merdigallinarum</name>
    <dbReference type="NCBI Taxonomy" id="2840951"/>
    <lineage>
        <taxon>Bacteria</taxon>
        <taxon>Bacillati</taxon>
        <taxon>Bacillota</taxon>
        <taxon>Clostridia</taxon>
        <taxon>Eubacteriales</taxon>
        <taxon>Candidatus Stercoripulliclostridium</taxon>
    </lineage>
</organism>
<evidence type="ECO:0000313" key="2">
    <source>
        <dbReference type="EMBL" id="HIU60335.1"/>
    </source>
</evidence>
<dbReference type="EMBL" id="DVNF01000085">
    <property type="protein sequence ID" value="HIU60335.1"/>
    <property type="molecule type" value="Genomic_DNA"/>
</dbReference>
<evidence type="ECO:0000313" key="3">
    <source>
        <dbReference type="Proteomes" id="UP000824094"/>
    </source>
</evidence>